<reference evidence="1 2" key="1">
    <citation type="submission" date="2015-04" db="EMBL/GenBank/DDBJ databases">
        <authorList>
            <person name="Syromyatnikov M.Y."/>
            <person name="Popov V.N."/>
        </authorList>
    </citation>
    <scope>NUCLEOTIDE SEQUENCE [LARGE SCALE GENOMIC DNA]</scope>
</reference>
<evidence type="ECO:0000313" key="2">
    <source>
        <dbReference type="Proteomes" id="UP000183832"/>
    </source>
</evidence>
<protein>
    <submittedName>
        <fullName evidence="1">CLUMA_CG013903, isoform A</fullName>
    </submittedName>
</protein>
<sequence length="120" mass="14571">MESSDSDPELTSWFNELWRKTEERKFKEDSLRKSDNGRQLNKNATIKKKWCRCSFCNRVFLFEKLLHKRIIINLKLYECCWCHSEFQWKFSLINHRKKCRRELEESSNCSATTTHSVICK</sequence>
<keyword evidence="2" id="KW-1185">Reference proteome</keyword>
<name>A0A1J1IK83_9DIPT</name>
<proteinExistence type="predicted"/>
<accession>A0A1J1IK83</accession>
<organism evidence="1 2">
    <name type="scientific">Clunio marinus</name>
    <dbReference type="NCBI Taxonomy" id="568069"/>
    <lineage>
        <taxon>Eukaryota</taxon>
        <taxon>Metazoa</taxon>
        <taxon>Ecdysozoa</taxon>
        <taxon>Arthropoda</taxon>
        <taxon>Hexapoda</taxon>
        <taxon>Insecta</taxon>
        <taxon>Pterygota</taxon>
        <taxon>Neoptera</taxon>
        <taxon>Endopterygota</taxon>
        <taxon>Diptera</taxon>
        <taxon>Nematocera</taxon>
        <taxon>Chironomoidea</taxon>
        <taxon>Chironomidae</taxon>
        <taxon>Clunio</taxon>
    </lineage>
</organism>
<dbReference type="Proteomes" id="UP000183832">
    <property type="component" value="Unassembled WGS sequence"/>
</dbReference>
<dbReference type="EMBL" id="CVRI01000054">
    <property type="protein sequence ID" value="CRL00643.1"/>
    <property type="molecule type" value="Genomic_DNA"/>
</dbReference>
<gene>
    <name evidence="1" type="ORF">CLUMA_CG013903</name>
</gene>
<dbReference type="AlphaFoldDB" id="A0A1J1IK83"/>
<dbReference type="InterPro" id="IPR036236">
    <property type="entry name" value="Znf_C2H2_sf"/>
</dbReference>
<dbReference type="SUPFAM" id="SSF57667">
    <property type="entry name" value="beta-beta-alpha zinc fingers"/>
    <property type="match status" value="1"/>
</dbReference>
<evidence type="ECO:0000313" key="1">
    <source>
        <dbReference type="EMBL" id="CRL00643.1"/>
    </source>
</evidence>